<dbReference type="GeneID" id="115589966"/>
<feature type="compositionally biased region" description="Basic and acidic residues" evidence="2">
    <location>
        <begin position="301"/>
        <end position="311"/>
    </location>
</feature>
<reference evidence="4" key="3">
    <citation type="submission" date="2025-09" db="UniProtKB">
        <authorList>
            <consortium name="Ensembl"/>
        </authorList>
    </citation>
    <scope>IDENTIFICATION</scope>
</reference>
<dbReference type="AlphaFoldDB" id="A0A671UF42"/>
<organism evidence="4 5">
    <name type="scientific">Sparus aurata</name>
    <name type="common">Gilthead sea bream</name>
    <dbReference type="NCBI Taxonomy" id="8175"/>
    <lineage>
        <taxon>Eukaryota</taxon>
        <taxon>Metazoa</taxon>
        <taxon>Chordata</taxon>
        <taxon>Craniata</taxon>
        <taxon>Vertebrata</taxon>
        <taxon>Euteleostomi</taxon>
        <taxon>Actinopterygii</taxon>
        <taxon>Neopterygii</taxon>
        <taxon>Teleostei</taxon>
        <taxon>Neoteleostei</taxon>
        <taxon>Acanthomorphata</taxon>
        <taxon>Eupercaria</taxon>
        <taxon>Spariformes</taxon>
        <taxon>Sparidae</taxon>
        <taxon>Sparus</taxon>
    </lineage>
</organism>
<gene>
    <name evidence="4" type="primary">LOC115589966</name>
</gene>
<dbReference type="PANTHER" id="PTHR15021:SF0">
    <property type="entry name" value="DISCO-RELATED, ISOFORM A-RELATED"/>
    <property type="match status" value="1"/>
</dbReference>
<feature type="domain" description="C2H2-type" evidence="3">
    <location>
        <begin position="422"/>
        <end position="450"/>
    </location>
</feature>
<dbReference type="RefSeq" id="XP_030287029.1">
    <property type="nucleotide sequence ID" value="XM_030431169.1"/>
</dbReference>
<feature type="region of interest" description="Disordered" evidence="2">
    <location>
        <begin position="332"/>
        <end position="360"/>
    </location>
</feature>
<dbReference type="InParanoid" id="A0A671UF42"/>
<proteinExistence type="predicted"/>
<dbReference type="GeneTree" id="ENSGT00390000005844"/>
<feature type="region of interest" description="Disordered" evidence="2">
    <location>
        <begin position="551"/>
        <end position="586"/>
    </location>
</feature>
<feature type="compositionally biased region" description="Basic and acidic residues" evidence="2">
    <location>
        <begin position="277"/>
        <end position="289"/>
    </location>
</feature>
<dbReference type="PANTHER" id="PTHR15021">
    <property type="entry name" value="DISCONNECTED-RELATED"/>
    <property type="match status" value="1"/>
</dbReference>
<feature type="compositionally biased region" description="Pro residues" evidence="2">
    <location>
        <begin position="577"/>
        <end position="586"/>
    </location>
</feature>
<dbReference type="PROSITE" id="PS00028">
    <property type="entry name" value="ZINC_FINGER_C2H2_1"/>
    <property type="match status" value="1"/>
</dbReference>
<feature type="compositionally biased region" description="Low complexity" evidence="2">
    <location>
        <begin position="337"/>
        <end position="356"/>
    </location>
</feature>
<dbReference type="InterPro" id="IPR040436">
    <property type="entry name" value="Disconnected-like"/>
</dbReference>
<dbReference type="PROSITE" id="PS50157">
    <property type="entry name" value="ZINC_FINGER_C2H2_2"/>
    <property type="match status" value="1"/>
</dbReference>
<evidence type="ECO:0000256" key="2">
    <source>
        <dbReference type="SAM" id="MobiDB-lite"/>
    </source>
</evidence>
<sequence>MRTTPDAEESIRCTASGCSCECFKPGSVQLRSCDRCGHGWVSHALEKLHLQAQQPSTCGPVEVALPGLVFDLSSLVLYGAQAIPVRLKILLDRLYSILTPDQVGHILHTLGWSLGDYVRGYMLQFPGGKVLDRWLMVTPEEELLILKQFLRFGETRPIVELMTLQCLTAASHLSDPELKSNLSTFIERNGGTPGPLRNIRGDSLLVAGVCRFKRTSPDEHNDSVHHFENFPGGQSLLLPFHFPSSTFHCLVPPHEELVPHGKLTQCLRKPNGIKLAERQRQEGGSREQENTPLSQQPKVEPVIRIKADPDKPNPVQSIRHQDAQFDYDLQRANQQNPSSHSPSSNCSLHPSISSSPQKISHKSFSLNPLPSFSSSFLCPLPTSSFSSSLHPLPSSPPSLRPLPSSLCSLSSFSPAGGRKGRVCCGVCGKSFYDKGTLKIHYNAVHLKIKHRCTVAGCTMVFSSLRSRNRHSANPNPRLHTGAGRDNVNNHRNTHADLRAIINSETQMHKDKSSHRNFHNAHTRMCKEIGNTLWQQDDDANTRVRTLALRNELNGHTKPQHGCRDKSPPNSPSDLHPQAPPPPPPLLPACTAPSLGCSRSLLPLVVPALEKTNHCRHLLNLHSNHATPAPIATANSQPVSRDYDVTACTSPPTNQQRRRDSSDPVPKKKPRKSSMPVKIEREKAKEEEG</sequence>
<feature type="region of interest" description="Disordered" evidence="2">
    <location>
        <begin position="277"/>
        <end position="317"/>
    </location>
</feature>
<feature type="compositionally biased region" description="Basic and acidic residues" evidence="2">
    <location>
        <begin position="677"/>
        <end position="688"/>
    </location>
</feature>
<dbReference type="GO" id="GO:0008270">
    <property type="term" value="F:zinc ion binding"/>
    <property type="evidence" value="ECO:0007669"/>
    <property type="project" value="UniProtKB-KW"/>
</dbReference>
<dbReference type="GO" id="GO:0006355">
    <property type="term" value="P:regulation of DNA-templated transcription"/>
    <property type="evidence" value="ECO:0007669"/>
    <property type="project" value="TreeGrafter"/>
</dbReference>
<keyword evidence="1" id="KW-0863">Zinc-finger</keyword>
<dbReference type="SMART" id="SM00355">
    <property type="entry name" value="ZnF_C2H2"/>
    <property type="match status" value="2"/>
</dbReference>
<evidence type="ECO:0000313" key="4">
    <source>
        <dbReference type="Ensembl" id="ENSSAUP00010012595.1"/>
    </source>
</evidence>
<name>A0A671UF42_SPAAU</name>
<reference evidence="4" key="2">
    <citation type="submission" date="2025-08" db="UniProtKB">
        <authorList>
            <consortium name="Ensembl"/>
        </authorList>
    </citation>
    <scope>IDENTIFICATION</scope>
</reference>
<feature type="region of interest" description="Disordered" evidence="2">
    <location>
        <begin position="627"/>
        <end position="688"/>
    </location>
</feature>
<accession>A0A671UF42</accession>
<dbReference type="OrthoDB" id="10070972at2759"/>
<dbReference type="Proteomes" id="UP000472265">
    <property type="component" value="Chromosome 10"/>
</dbReference>
<reference evidence="4" key="1">
    <citation type="submission" date="2021-04" db="EMBL/GenBank/DDBJ databases">
        <authorList>
            <consortium name="Wellcome Sanger Institute Data Sharing"/>
        </authorList>
    </citation>
    <scope>NUCLEOTIDE SEQUENCE [LARGE SCALE GENOMIC DNA]</scope>
</reference>
<dbReference type="InterPro" id="IPR013087">
    <property type="entry name" value="Znf_C2H2_type"/>
</dbReference>
<evidence type="ECO:0000256" key="1">
    <source>
        <dbReference type="PROSITE-ProRule" id="PRU00042"/>
    </source>
</evidence>
<dbReference type="Gene3D" id="3.30.160.60">
    <property type="entry name" value="Classic Zinc Finger"/>
    <property type="match status" value="1"/>
</dbReference>
<protein>
    <submittedName>
        <fullName evidence="4">Zinc finger protein basonuclin-2-like</fullName>
    </submittedName>
</protein>
<keyword evidence="5" id="KW-1185">Reference proteome</keyword>
<keyword evidence="1" id="KW-0479">Metal-binding</keyword>
<evidence type="ECO:0000259" key="3">
    <source>
        <dbReference type="PROSITE" id="PS50157"/>
    </source>
</evidence>
<keyword evidence="1" id="KW-0862">Zinc</keyword>
<feature type="compositionally biased region" description="Basic and acidic residues" evidence="2">
    <location>
        <begin position="656"/>
        <end position="665"/>
    </location>
</feature>
<dbReference type="Ensembl" id="ENSSAUT00010013390.1">
    <property type="protein sequence ID" value="ENSSAUP00010012595.1"/>
    <property type="gene ID" value="ENSSAUG00010006001.1"/>
</dbReference>
<evidence type="ECO:0000313" key="5">
    <source>
        <dbReference type="Proteomes" id="UP000472265"/>
    </source>
</evidence>
<dbReference type="GO" id="GO:0005634">
    <property type="term" value="C:nucleus"/>
    <property type="evidence" value="ECO:0007669"/>
    <property type="project" value="TreeGrafter"/>
</dbReference>
<feature type="region of interest" description="Disordered" evidence="2">
    <location>
        <begin position="467"/>
        <end position="490"/>
    </location>
</feature>